<dbReference type="InterPro" id="IPR044053">
    <property type="entry name" value="AsaB-like"/>
</dbReference>
<evidence type="ECO:0000256" key="1">
    <source>
        <dbReference type="ARBA" id="ARBA00023604"/>
    </source>
</evidence>
<sequence length="298" mass="34353">MASAIVLPPGSHDYLLAEKPKVPEKPHHVQTTLTFNKEMEDGSPHPPIWIGKPETNERPMITIPAIIHDVSGHELDYTLDSHGFQFHYHESKLKDFLDDEEIRAEYYPEMEQLLKDITGASRFFIFDHTIRRAPKDWISGDQPRGPVHTVHIDTSYAGAEARVVHQFRDEAPELLKARYQIISVWRPIRTILKHPLAVADAKSSPDNDLSPIKFIYPEREGGWEGGAWSVKANPNIKWYYRYKQTPNMVTFIKFFDSKVDGRARRVPHGSFVDPETEHEAARESIEVRALCFHPEDRD</sequence>
<gene>
    <name evidence="2" type="ORF">N7476_008534</name>
</gene>
<dbReference type="NCBIfam" id="NF041278">
    <property type="entry name" value="CmcJ_NvfI_EfuI"/>
    <property type="match status" value="1"/>
</dbReference>
<accession>A0A9W9U1M6</accession>
<dbReference type="EMBL" id="JAPZBO010000008">
    <property type="protein sequence ID" value="KAJ5307878.1"/>
    <property type="molecule type" value="Genomic_DNA"/>
</dbReference>
<organism evidence="2 3">
    <name type="scientific">Penicillium atrosanguineum</name>
    <dbReference type="NCBI Taxonomy" id="1132637"/>
    <lineage>
        <taxon>Eukaryota</taxon>
        <taxon>Fungi</taxon>
        <taxon>Dikarya</taxon>
        <taxon>Ascomycota</taxon>
        <taxon>Pezizomycotina</taxon>
        <taxon>Eurotiomycetes</taxon>
        <taxon>Eurotiomycetidae</taxon>
        <taxon>Eurotiales</taxon>
        <taxon>Aspergillaceae</taxon>
        <taxon>Penicillium</taxon>
    </lineage>
</organism>
<evidence type="ECO:0000313" key="2">
    <source>
        <dbReference type="EMBL" id="KAJ5307878.1"/>
    </source>
</evidence>
<name>A0A9W9U1M6_9EURO</name>
<comment type="caution">
    <text evidence="2">The sequence shown here is derived from an EMBL/GenBank/DDBJ whole genome shotgun (WGS) entry which is preliminary data.</text>
</comment>
<dbReference type="PANTHER" id="PTHR34598:SF3">
    <property type="entry name" value="OXIDOREDUCTASE AN1597"/>
    <property type="match status" value="1"/>
</dbReference>
<dbReference type="GO" id="GO:0016491">
    <property type="term" value="F:oxidoreductase activity"/>
    <property type="evidence" value="ECO:0007669"/>
    <property type="project" value="InterPro"/>
</dbReference>
<dbReference type="AlphaFoldDB" id="A0A9W9U1M6"/>
<proteinExistence type="inferred from homology"/>
<comment type="similarity">
    <text evidence="1">Belongs to the asaB hydroxylase/desaturase family.</text>
</comment>
<reference evidence="2" key="2">
    <citation type="journal article" date="2023" name="IMA Fungus">
        <title>Comparative genomic study of the Penicillium genus elucidates a diverse pangenome and 15 lateral gene transfer events.</title>
        <authorList>
            <person name="Petersen C."/>
            <person name="Sorensen T."/>
            <person name="Nielsen M.R."/>
            <person name="Sondergaard T.E."/>
            <person name="Sorensen J.L."/>
            <person name="Fitzpatrick D.A."/>
            <person name="Frisvad J.C."/>
            <person name="Nielsen K.L."/>
        </authorList>
    </citation>
    <scope>NUCLEOTIDE SEQUENCE</scope>
    <source>
        <strain evidence="2">IBT 21472</strain>
    </source>
</reference>
<dbReference type="Proteomes" id="UP001147746">
    <property type="component" value="Unassembled WGS sequence"/>
</dbReference>
<reference evidence="2" key="1">
    <citation type="submission" date="2022-12" db="EMBL/GenBank/DDBJ databases">
        <authorList>
            <person name="Petersen C."/>
        </authorList>
    </citation>
    <scope>NUCLEOTIDE SEQUENCE</scope>
    <source>
        <strain evidence="2">IBT 21472</strain>
    </source>
</reference>
<evidence type="ECO:0000313" key="3">
    <source>
        <dbReference type="Proteomes" id="UP001147746"/>
    </source>
</evidence>
<dbReference type="OrthoDB" id="412788at2759"/>
<dbReference type="PANTHER" id="PTHR34598">
    <property type="entry name" value="BLL6449 PROTEIN"/>
    <property type="match status" value="1"/>
</dbReference>
<keyword evidence="3" id="KW-1185">Reference proteome</keyword>
<protein>
    <submittedName>
        <fullName evidence="2">Uncharacterized protein</fullName>
    </submittedName>
</protein>